<dbReference type="Proteomes" id="UP000254069">
    <property type="component" value="Unassembled WGS sequence"/>
</dbReference>
<dbReference type="InterPro" id="IPR029058">
    <property type="entry name" value="AB_hydrolase_fold"/>
</dbReference>
<accession>A0A379ZD83</accession>
<proteinExistence type="inferred from homology"/>
<dbReference type="EMBL" id="UGYO01000001">
    <property type="protein sequence ID" value="SUI58768.1"/>
    <property type="molecule type" value="Genomic_DNA"/>
</dbReference>
<name>A0A379ZD83_9GAMM</name>
<protein>
    <submittedName>
        <fullName evidence="4">Lipase 2</fullName>
        <ecNumber evidence="4">3.1.1.3</ecNumber>
    </submittedName>
</protein>
<sequence length="308" mass="33665">MTGLETGIQRLVDEFIAAGRPNARLQPLNERRQGYEASAVLAGPAAEVCTQELELEGIRLRRYQPDTPGPWPTLIYFHGGCFVAGSFVTHEQQLSYLACHGKSQVIAVDYRLAPEHCYPAAHDDALKATQAILAQAAQLQLDPDSVTLGGDSAGGHLALVTCLRLKQLGWQPKRQLLIYPMLDATAAMESYRSNGDDFIITRDALLSGFEAYQQGSGVDANHPEISPLYREDFQGLCQTHIITAEFDPLRDEGEALYRKLVAAGVDARACRFQGVIHGFFQLADISSAARECLAQLAAILHRDSEEAA</sequence>
<dbReference type="EC" id="3.1.1.3" evidence="4"/>
<gene>
    <name evidence="4" type="primary">lip2</name>
    <name evidence="4" type="ORF">NCTC10738_01454</name>
</gene>
<dbReference type="PANTHER" id="PTHR48081:SF8">
    <property type="entry name" value="ALPHA_BETA HYDROLASE FOLD-3 DOMAIN-CONTAINING PROTEIN-RELATED"/>
    <property type="match status" value="1"/>
</dbReference>
<comment type="similarity">
    <text evidence="1">Belongs to the 'GDXG' lipolytic enzyme family.</text>
</comment>
<feature type="domain" description="Alpha/beta hydrolase fold-3" evidence="3">
    <location>
        <begin position="74"/>
        <end position="280"/>
    </location>
</feature>
<dbReference type="InterPro" id="IPR050300">
    <property type="entry name" value="GDXG_lipolytic_enzyme"/>
</dbReference>
<keyword evidence="5" id="KW-1185">Reference proteome</keyword>
<dbReference type="AlphaFoldDB" id="A0A379ZD83"/>
<dbReference type="PANTHER" id="PTHR48081">
    <property type="entry name" value="AB HYDROLASE SUPERFAMILY PROTEIN C4A8.06C"/>
    <property type="match status" value="1"/>
</dbReference>
<evidence type="ECO:0000313" key="4">
    <source>
        <dbReference type="EMBL" id="SUI58768.1"/>
    </source>
</evidence>
<dbReference type="RefSeq" id="WP_115389460.1">
    <property type="nucleotide sequence ID" value="NZ_JADZHC010000091.1"/>
</dbReference>
<dbReference type="SUPFAM" id="SSF53474">
    <property type="entry name" value="alpha/beta-Hydrolases"/>
    <property type="match status" value="1"/>
</dbReference>
<reference evidence="4 5" key="1">
    <citation type="submission" date="2018-06" db="EMBL/GenBank/DDBJ databases">
        <authorList>
            <consortium name="Pathogen Informatics"/>
            <person name="Doyle S."/>
        </authorList>
    </citation>
    <scope>NUCLEOTIDE SEQUENCE [LARGE SCALE GENOMIC DNA]</scope>
    <source>
        <strain evidence="4 5">NCTC10738</strain>
    </source>
</reference>
<keyword evidence="2 4" id="KW-0378">Hydrolase</keyword>
<dbReference type="Gene3D" id="3.40.50.1820">
    <property type="entry name" value="alpha/beta hydrolase"/>
    <property type="match status" value="1"/>
</dbReference>
<evidence type="ECO:0000256" key="2">
    <source>
        <dbReference type="ARBA" id="ARBA00022801"/>
    </source>
</evidence>
<evidence type="ECO:0000256" key="1">
    <source>
        <dbReference type="ARBA" id="ARBA00010515"/>
    </source>
</evidence>
<dbReference type="FunFam" id="3.40.50.1820:FF:000089">
    <property type="entry name" value="Alpha/beta hydrolase"/>
    <property type="match status" value="1"/>
</dbReference>
<dbReference type="GO" id="GO:0004806">
    <property type="term" value="F:triacylglycerol lipase activity"/>
    <property type="evidence" value="ECO:0007669"/>
    <property type="project" value="UniProtKB-EC"/>
</dbReference>
<evidence type="ECO:0000259" key="3">
    <source>
        <dbReference type="Pfam" id="PF07859"/>
    </source>
</evidence>
<evidence type="ECO:0000313" key="5">
    <source>
        <dbReference type="Proteomes" id="UP000254069"/>
    </source>
</evidence>
<organism evidence="4 5">
    <name type="scientific">Shewanella algae</name>
    <dbReference type="NCBI Taxonomy" id="38313"/>
    <lineage>
        <taxon>Bacteria</taxon>
        <taxon>Pseudomonadati</taxon>
        <taxon>Pseudomonadota</taxon>
        <taxon>Gammaproteobacteria</taxon>
        <taxon>Alteromonadales</taxon>
        <taxon>Shewanellaceae</taxon>
        <taxon>Shewanella</taxon>
    </lineage>
</organism>
<dbReference type="Pfam" id="PF07859">
    <property type="entry name" value="Abhydrolase_3"/>
    <property type="match status" value="1"/>
</dbReference>
<dbReference type="InterPro" id="IPR013094">
    <property type="entry name" value="AB_hydrolase_3"/>
</dbReference>